<dbReference type="EMBL" id="DVHN01000042">
    <property type="protein sequence ID" value="HIR88029.1"/>
    <property type="molecule type" value="Genomic_DNA"/>
</dbReference>
<dbReference type="SFLD" id="SFLDG01140">
    <property type="entry name" value="C2.B:_Phosphomannomutase_and_P"/>
    <property type="match status" value="1"/>
</dbReference>
<dbReference type="NCBIfam" id="TIGR01484">
    <property type="entry name" value="HAD-SF-IIB"/>
    <property type="match status" value="1"/>
</dbReference>
<reference evidence="1" key="2">
    <citation type="journal article" date="2021" name="PeerJ">
        <title>Extensive microbial diversity within the chicken gut microbiome revealed by metagenomics and culture.</title>
        <authorList>
            <person name="Gilroy R."/>
            <person name="Ravi A."/>
            <person name="Getino M."/>
            <person name="Pursley I."/>
            <person name="Horton D.L."/>
            <person name="Alikhan N.F."/>
            <person name="Baker D."/>
            <person name="Gharbi K."/>
            <person name="Hall N."/>
            <person name="Watson M."/>
            <person name="Adriaenssens E.M."/>
            <person name="Foster-Nyarko E."/>
            <person name="Jarju S."/>
            <person name="Secka A."/>
            <person name="Antonio M."/>
            <person name="Oren A."/>
            <person name="Chaudhuri R.R."/>
            <person name="La Ragione R."/>
            <person name="Hildebrand F."/>
            <person name="Pallen M.J."/>
        </authorList>
    </citation>
    <scope>NUCLEOTIDE SEQUENCE</scope>
    <source>
        <strain evidence="1">ChiW13-3771</strain>
    </source>
</reference>
<gene>
    <name evidence="1" type="ORF">IAC96_03680</name>
</gene>
<name>A0A9D1ED19_9FIRM</name>
<comment type="caution">
    <text evidence="1">The sequence shown here is derived from an EMBL/GenBank/DDBJ whole genome shotgun (WGS) entry which is preliminary data.</text>
</comment>
<accession>A0A9D1ED19</accession>
<dbReference type="AlphaFoldDB" id="A0A9D1ED19"/>
<dbReference type="PROSITE" id="PS01229">
    <property type="entry name" value="COF_2"/>
    <property type="match status" value="1"/>
</dbReference>
<dbReference type="PANTHER" id="PTHR10000:SF25">
    <property type="entry name" value="PHOSPHATASE YKRA-RELATED"/>
    <property type="match status" value="1"/>
</dbReference>
<reference evidence="1" key="1">
    <citation type="submission" date="2020-10" db="EMBL/GenBank/DDBJ databases">
        <authorList>
            <person name="Gilroy R."/>
        </authorList>
    </citation>
    <scope>NUCLEOTIDE SEQUENCE</scope>
    <source>
        <strain evidence="1">ChiW13-3771</strain>
    </source>
</reference>
<dbReference type="GO" id="GO:0016791">
    <property type="term" value="F:phosphatase activity"/>
    <property type="evidence" value="ECO:0007669"/>
    <property type="project" value="TreeGrafter"/>
</dbReference>
<keyword evidence="1" id="KW-0378">Hydrolase</keyword>
<dbReference type="Proteomes" id="UP000824201">
    <property type="component" value="Unassembled WGS sequence"/>
</dbReference>
<dbReference type="SUPFAM" id="SSF56784">
    <property type="entry name" value="HAD-like"/>
    <property type="match status" value="1"/>
</dbReference>
<protein>
    <submittedName>
        <fullName evidence="1">HAD family hydrolase</fullName>
    </submittedName>
</protein>
<evidence type="ECO:0000313" key="1">
    <source>
        <dbReference type="EMBL" id="HIR88029.1"/>
    </source>
</evidence>
<dbReference type="NCBIfam" id="TIGR00099">
    <property type="entry name" value="Cof-subfamily"/>
    <property type="match status" value="1"/>
</dbReference>
<dbReference type="Gene3D" id="3.30.1240.10">
    <property type="match status" value="1"/>
</dbReference>
<dbReference type="SFLD" id="SFLDS00003">
    <property type="entry name" value="Haloacid_Dehalogenase"/>
    <property type="match status" value="1"/>
</dbReference>
<dbReference type="Pfam" id="PF08282">
    <property type="entry name" value="Hydrolase_3"/>
    <property type="match status" value="1"/>
</dbReference>
<sequence length="277" mass="30991">MKTKLIFLDIDGTLISAMDHPSILVKQAIQTARANGHKVFLCTGRNMPIIGDDILEIGFDGIIASAGSHIEVEHAVLFDHFIPEELVQKCLTLFHQHGIYCRIESKEGIYTDLEMESLLKTAAPDPTNSELIRMQNEISRGIPFQPYENYPKKGAYKICFTSTTLEAVDETKKYLENQFQYVVHPYGNSSSCFNGEIIQKGIHKGTAIQIICQHYHASLQDTIAFGDSMNDSEMIQCAGIGIAMENACEELKTIADTICESVQNDGIFHELKRMELI</sequence>
<dbReference type="InterPro" id="IPR023214">
    <property type="entry name" value="HAD_sf"/>
</dbReference>
<organism evidence="1 2">
    <name type="scientific">Candidatus Fimimorpha faecalis</name>
    <dbReference type="NCBI Taxonomy" id="2840824"/>
    <lineage>
        <taxon>Bacteria</taxon>
        <taxon>Bacillati</taxon>
        <taxon>Bacillota</taxon>
        <taxon>Clostridia</taxon>
        <taxon>Eubacteriales</taxon>
        <taxon>Candidatus Fimimorpha</taxon>
    </lineage>
</organism>
<dbReference type="Gene3D" id="3.40.50.1000">
    <property type="entry name" value="HAD superfamily/HAD-like"/>
    <property type="match status" value="1"/>
</dbReference>
<proteinExistence type="predicted"/>
<dbReference type="GO" id="GO:0000287">
    <property type="term" value="F:magnesium ion binding"/>
    <property type="evidence" value="ECO:0007669"/>
    <property type="project" value="TreeGrafter"/>
</dbReference>
<dbReference type="InterPro" id="IPR006379">
    <property type="entry name" value="HAD-SF_hydro_IIB"/>
</dbReference>
<dbReference type="GO" id="GO:0005829">
    <property type="term" value="C:cytosol"/>
    <property type="evidence" value="ECO:0007669"/>
    <property type="project" value="TreeGrafter"/>
</dbReference>
<dbReference type="PANTHER" id="PTHR10000">
    <property type="entry name" value="PHOSPHOSERINE PHOSPHATASE"/>
    <property type="match status" value="1"/>
</dbReference>
<dbReference type="InterPro" id="IPR000150">
    <property type="entry name" value="Cof"/>
</dbReference>
<dbReference type="InterPro" id="IPR036412">
    <property type="entry name" value="HAD-like_sf"/>
</dbReference>
<evidence type="ECO:0000313" key="2">
    <source>
        <dbReference type="Proteomes" id="UP000824201"/>
    </source>
</evidence>